<dbReference type="InterPro" id="IPR050333">
    <property type="entry name" value="SLRP"/>
</dbReference>
<proteinExistence type="predicted"/>
<dbReference type="PANTHER" id="PTHR45712:SF22">
    <property type="entry name" value="INSULIN-LIKE GROWTH FACTOR-BINDING PROTEIN COMPLEX ACID LABILE SUBUNIT"/>
    <property type="match status" value="1"/>
</dbReference>
<feature type="domain" description="LRRCT" evidence="5">
    <location>
        <begin position="423"/>
        <end position="475"/>
    </location>
</feature>
<dbReference type="PRINTS" id="PR00019">
    <property type="entry name" value="LEURICHRPT"/>
</dbReference>
<keyword evidence="3" id="KW-0677">Repeat</keyword>
<reference evidence="6" key="2">
    <citation type="submission" date="2025-08" db="UniProtKB">
        <authorList>
            <consortium name="Ensembl"/>
        </authorList>
    </citation>
    <scope>IDENTIFICATION</scope>
    <source>
        <strain evidence="6">Guanapo</strain>
    </source>
</reference>
<accession>A0A3P9NLF4</accession>
<evidence type="ECO:0000256" key="3">
    <source>
        <dbReference type="ARBA" id="ARBA00022737"/>
    </source>
</evidence>
<dbReference type="SMART" id="SM00365">
    <property type="entry name" value="LRR_SD22"/>
    <property type="match status" value="4"/>
</dbReference>
<dbReference type="InterPro" id="IPR032675">
    <property type="entry name" value="LRR_dom_sf"/>
</dbReference>
<evidence type="ECO:0000256" key="4">
    <source>
        <dbReference type="ARBA" id="ARBA00023180"/>
    </source>
</evidence>
<dbReference type="SMART" id="SM00369">
    <property type="entry name" value="LRR_TYP"/>
    <property type="match status" value="13"/>
</dbReference>
<dbReference type="InterPro" id="IPR003591">
    <property type="entry name" value="Leu-rich_rpt_typical-subtyp"/>
</dbReference>
<dbReference type="Pfam" id="PF13855">
    <property type="entry name" value="LRR_8"/>
    <property type="match status" value="4"/>
</dbReference>
<protein>
    <submittedName>
        <fullName evidence="6">Carboxypeptidase N subunit 2</fullName>
    </submittedName>
</protein>
<dbReference type="SMART" id="SM00082">
    <property type="entry name" value="LRRCT"/>
    <property type="match status" value="1"/>
</dbReference>
<keyword evidence="1" id="KW-0433">Leucine-rich repeat</keyword>
<dbReference type="FunFam" id="3.80.10.10:FF:001164">
    <property type="entry name" value="GH01279p"/>
    <property type="match status" value="1"/>
</dbReference>
<name>A0A3P9NLF4_POERE</name>
<reference evidence="6" key="3">
    <citation type="submission" date="2025-09" db="UniProtKB">
        <authorList>
            <consortium name="Ensembl"/>
        </authorList>
    </citation>
    <scope>IDENTIFICATION</scope>
    <source>
        <strain evidence="6">Guanapo</strain>
    </source>
</reference>
<keyword evidence="7" id="KW-1185">Reference proteome</keyword>
<organism evidence="6 7">
    <name type="scientific">Poecilia reticulata</name>
    <name type="common">Guppy</name>
    <name type="synonym">Acanthophacelus reticulatus</name>
    <dbReference type="NCBI Taxonomy" id="8081"/>
    <lineage>
        <taxon>Eukaryota</taxon>
        <taxon>Metazoa</taxon>
        <taxon>Chordata</taxon>
        <taxon>Craniata</taxon>
        <taxon>Vertebrata</taxon>
        <taxon>Euteleostomi</taxon>
        <taxon>Actinopterygii</taxon>
        <taxon>Neopterygii</taxon>
        <taxon>Teleostei</taxon>
        <taxon>Neoteleostei</taxon>
        <taxon>Acanthomorphata</taxon>
        <taxon>Ovalentaria</taxon>
        <taxon>Atherinomorphae</taxon>
        <taxon>Cyprinodontiformes</taxon>
        <taxon>Poeciliidae</taxon>
        <taxon>Poeciliinae</taxon>
        <taxon>Poecilia</taxon>
    </lineage>
</organism>
<sequence>MMNRNCGSLMYPTVFKSVILHSSFFAVTMDRQLGQTLLVLLLCRIGNSACPYKCQCFTEHQVLCADERMSSLPRDISRQVREVIIMTSSLVYLFSNSLMESSQLTKLIFLNNALKSIHLTAFEHLTELQELELSGNPNLDHLYLGTFSKQEKLNKLLLNYNRLETILPGLFDPLTQLEVLQMKSNVLSDLPPFLFRNLSSLRILDLSQNRIQKVTRETFSGLANLEILKLGNNLIGNLTSDTFRNTSQLTELHLEWNKIVQLDDGVFSAMANLSVLNLRGNRLTAFVDKAFGGEPTNLKELNLKGNRLTELSLESLSSLTDLTLSDNQLSSLTENLFRNLTSLESLDLSDNQLTSLPEGIFKDLLSIEVINLHNNNLTELDSKLFQDQVLLKRLYLSDNQLETLPLGLFDNFILRPTVRLHGNPWRCECQLWYLHDWLIQNLQDVELSDLVACERPDSLRKRTLVSIRKDQLVCHRSAEWMPEPNSCSLQVSNNTVVVRCSVEKCSTMTVKVQFQEEDGEVREHILEKESDKAQCSNETLRESTID</sequence>
<dbReference type="SUPFAM" id="SSF52058">
    <property type="entry name" value="L domain-like"/>
    <property type="match status" value="1"/>
</dbReference>
<dbReference type="InterPro" id="IPR001611">
    <property type="entry name" value="Leu-rich_rpt"/>
</dbReference>
<dbReference type="PANTHER" id="PTHR45712">
    <property type="entry name" value="AGAP008170-PA"/>
    <property type="match status" value="1"/>
</dbReference>
<dbReference type="Ensembl" id="ENSPRET00000010446.1">
    <property type="protein sequence ID" value="ENSPREP00000010328.1"/>
    <property type="gene ID" value="ENSPREG00000007048.1"/>
</dbReference>
<dbReference type="FunFam" id="3.80.10.10:FF:000770">
    <property type="entry name" value="Uncharacterized protein"/>
    <property type="match status" value="1"/>
</dbReference>
<dbReference type="PROSITE" id="PS51450">
    <property type="entry name" value="LRR"/>
    <property type="match status" value="4"/>
</dbReference>
<dbReference type="Proteomes" id="UP000242638">
    <property type="component" value="Unassembled WGS sequence"/>
</dbReference>
<dbReference type="OMA" id="REVFCSD"/>
<dbReference type="STRING" id="8081.ENSPREP00000010328"/>
<reference evidence="7" key="1">
    <citation type="submission" date="2013-11" db="EMBL/GenBank/DDBJ databases">
        <title>The genomic landscape of the Guanapo guppy.</title>
        <authorList>
            <person name="Kuenstner A."/>
            <person name="Dreyer C."/>
        </authorList>
    </citation>
    <scope>NUCLEOTIDE SEQUENCE</scope>
    <source>
        <strain evidence="7">Guanapo</strain>
    </source>
</reference>
<evidence type="ECO:0000256" key="1">
    <source>
        <dbReference type="ARBA" id="ARBA00022614"/>
    </source>
</evidence>
<dbReference type="SMART" id="SM00364">
    <property type="entry name" value="LRR_BAC"/>
    <property type="match status" value="4"/>
</dbReference>
<evidence type="ECO:0000313" key="6">
    <source>
        <dbReference type="Ensembl" id="ENSPREP00000010328.1"/>
    </source>
</evidence>
<dbReference type="InterPro" id="IPR000483">
    <property type="entry name" value="Cys-rich_flank_reg_C"/>
</dbReference>
<dbReference type="Gene3D" id="3.80.10.10">
    <property type="entry name" value="Ribonuclease Inhibitor"/>
    <property type="match status" value="3"/>
</dbReference>
<keyword evidence="2" id="KW-0732">Signal</keyword>
<evidence type="ECO:0000313" key="7">
    <source>
        <dbReference type="Proteomes" id="UP000242638"/>
    </source>
</evidence>
<evidence type="ECO:0000259" key="5">
    <source>
        <dbReference type="SMART" id="SM00082"/>
    </source>
</evidence>
<dbReference type="GeneTree" id="ENSGT00940000166731"/>
<dbReference type="AlphaFoldDB" id="A0A3P9NLF4"/>
<evidence type="ECO:0000256" key="2">
    <source>
        <dbReference type="ARBA" id="ARBA00022729"/>
    </source>
</evidence>
<keyword evidence="4" id="KW-0325">Glycoprotein</keyword>